<feature type="active site" description="Charge relay system" evidence="7">
    <location>
        <position position="654"/>
    </location>
</feature>
<dbReference type="AlphaFoldDB" id="A0A7R9LQR4"/>
<dbReference type="InterPro" id="IPR029058">
    <property type="entry name" value="AB_hydrolase_fold"/>
</dbReference>
<gene>
    <name evidence="9" type="ORF">ONB1V03_LOCUS5524</name>
</gene>
<dbReference type="PANTHER" id="PTHR43918">
    <property type="entry name" value="ACETYLCHOLINESTERASE"/>
    <property type="match status" value="1"/>
</dbReference>
<evidence type="ECO:0000256" key="7">
    <source>
        <dbReference type="PIRSR" id="PIRSR600997-1"/>
    </source>
</evidence>
<protein>
    <recommendedName>
        <fullName evidence="8">Carboxylesterase type B domain-containing protein</fullName>
    </recommendedName>
</protein>
<dbReference type="OrthoDB" id="6482673at2759"/>
<evidence type="ECO:0000313" key="10">
    <source>
        <dbReference type="Proteomes" id="UP000728032"/>
    </source>
</evidence>
<dbReference type="GO" id="GO:0019695">
    <property type="term" value="P:choline metabolic process"/>
    <property type="evidence" value="ECO:0007669"/>
    <property type="project" value="TreeGrafter"/>
</dbReference>
<dbReference type="PANTHER" id="PTHR43918:SF4">
    <property type="entry name" value="CARBOXYLIC ESTER HYDROLASE"/>
    <property type="match status" value="1"/>
</dbReference>
<evidence type="ECO:0000256" key="3">
    <source>
        <dbReference type="ARBA" id="ARBA00022801"/>
    </source>
</evidence>
<dbReference type="Gene3D" id="3.40.50.1820">
    <property type="entry name" value="alpha/beta hydrolase"/>
    <property type="match status" value="3"/>
</dbReference>
<dbReference type="EMBL" id="OC917068">
    <property type="protein sequence ID" value="CAD7646040.1"/>
    <property type="molecule type" value="Genomic_DNA"/>
</dbReference>
<feature type="active site" description="Charge relay system" evidence="7">
    <location>
        <position position="761"/>
    </location>
</feature>
<dbReference type="EMBL" id="CAJPVJ010002243">
    <property type="protein sequence ID" value="CAG2165992.1"/>
    <property type="molecule type" value="Genomic_DNA"/>
</dbReference>
<dbReference type="InterPro" id="IPR050654">
    <property type="entry name" value="AChE-related_enzymes"/>
</dbReference>
<evidence type="ECO:0000256" key="2">
    <source>
        <dbReference type="ARBA" id="ARBA00022487"/>
    </source>
</evidence>
<sequence>MRYLLLGNSDLLNQCLLLSHRLEDCLVLNVWTSGLGDLKPVMFYIHGGGLSSGSSFEEEYNGTVLATHDVVIVSTNYRLGSLGFLYGGREDAPGNVGFYDQLLALKWVRDNIHAFGGDRDQITIFGESAGSWSVSAHILSPLSKGLFKRAIMESGAHLYNKDRDVLNTTEAVLEAKQVARLLNCSESEDWLKCLRKADGMAVINLDNGLTIPVLGTEFLPISAQKAFETKKFNSVLKCPTYLFAKQFAITVKEWQRVYFYELLYGSKRFSQIIGCDQKTEGICHAEDIPFVFGLPYIHEKDYEPEDMFFSREVMKMWTKFAKDGHQDEEWPQLLNNDGVDGVPLVKGISAETVDVKTSSGTVRGQTIVELDKKLNQFYGIPFAEPPVGALRFAKPMPIAKPSPDIIDATKKKTSCLGGDQPTSENCLYVNIWAPNNITTLKPVMFWIYGGGFRVGSIFSDMYNGKSLASYDVVYVAVDYRLGSLGFLYGGDDEKTPGNLGLLDQLEGLKWVQENIHAFGGDKDRVTIFGCSAGSIATSALVLSPLAKGLFARAILESGAQLYSWKSLTPGQVYYTKEQALAEAKEMAKHFKCTDDKTWLECLRKVDANKIHDYGALTVGAMVGNAFMPLNAQEAFKQGKYNKDVDLIAGIVRNEGSLLAHQLKGNATEQTFINEVKSLIKDPDLEAIKEFYLKDIKSGNQSAYRWAYYDFYGDINLKCNTYLFAKQVAQHSTTRNVYFYELTYQSGGHFSGCDEKTMGICHGSDLEFVFYRTGSNPKLDIPFSKEWMSYWTNFAKTGVPTTDAKWPKLVNKAEEYKISRVKDMNPYDFSKTLVDPFKKICDEFWGKYFE</sequence>
<dbReference type="PRINTS" id="PR00878">
    <property type="entry name" value="CHOLNESTRASE"/>
</dbReference>
<feature type="domain" description="Carboxylesterase type B" evidence="8">
    <location>
        <begin position="354"/>
        <end position="815"/>
    </location>
</feature>
<keyword evidence="2" id="KW-0719">Serine esterase</keyword>
<dbReference type="InterPro" id="IPR000997">
    <property type="entry name" value="Cholinesterase"/>
</dbReference>
<evidence type="ECO:0000313" key="9">
    <source>
        <dbReference type="EMBL" id="CAD7646040.1"/>
    </source>
</evidence>
<dbReference type="PROSITE" id="PS00122">
    <property type="entry name" value="CARBOXYLESTERASE_B_1"/>
    <property type="match status" value="2"/>
</dbReference>
<dbReference type="GO" id="GO:0006581">
    <property type="term" value="P:acetylcholine catabolic process"/>
    <property type="evidence" value="ECO:0007669"/>
    <property type="project" value="TreeGrafter"/>
</dbReference>
<proteinExistence type="inferred from homology"/>
<comment type="catalytic activity">
    <reaction evidence="6">
        <text>acetylcholine + H2O = choline + acetate + H(+)</text>
        <dbReference type="Rhea" id="RHEA:17561"/>
        <dbReference type="ChEBI" id="CHEBI:15354"/>
        <dbReference type="ChEBI" id="CHEBI:15355"/>
        <dbReference type="ChEBI" id="CHEBI:15377"/>
        <dbReference type="ChEBI" id="CHEBI:15378"/>
        <dbReference type="ChEBI" id="CHEBI:30089"/>
        <dbReference type="EC" id="3.1.1.7"/>
    </reaction>
</comment>
<evidence type="ECO:0000259" key="8">
    <source>
        <dbReference type="Pfam" id="PF00135"/>
    </source>
</evidence>
<keyword evidence="4" id="KW-1015">Disulfide bond</keyword>
<organism evidence="9">
    <name type="scientific">Oppiella nova</name>
    <dbReference type="NCBI Taxonomy" id="334625"/>
    <lineage>
        <taxon>Eukaryota</taxon>
        <taxon>Metazoa</taxon>
        <taxon>Ecdysozoa</taxon>
        <taxon>Arthropoda</taxon>
        <taxon>Chelicerata</taxon>
        <taxon>Arachnida</taxon>
        <taxon>Acari</taxon>
        <taxon>Acariformes</taxon>
        <taxon>Sarcoptiformes</taxon>
        <taxon>Oribatida</taxon>
        <taxon>Brachypylina</taxon>
        <taxon>Oppioidea</taxon>
        <taxon>Oppiidae</taxon>
        <taxon>Oppiella</taxon>
    </lineage>
</organism>
<dbReference type="SUPFAM" id="SSF53474">
    <property type="entry name" value="alpha/beta-Hydrolases"/>
    <property type="match status" value="2"/>
</dbReference>
<dbReference type="GO" id="GO:0003990">
    <property type="term" value="F:acetylcholinesterase activity"/>
    <property type="evidence" value="ECO:0007669"/>
    <property type="project" value="UniProtKB-EC"/>
</dbReference>
<dbReference type="GO" id="GO:0005615">
    <property type="term" value="C:extracellular space"/>
    <property type="evidence" value="ECO:0007669"/>
    <property type="project" value="TreeGrafter"/>
</dbReference>
<evidence type="ECO:0000256" key="1">
    <source>
        <dbReference type="ARBA" id="ARBA00005964"/>
    </source>
</evidence>
<reference evidence="9" key="1">
    <citation type="submission" date="2020-11" db="EMBL/GenBank/DDBJ databases">
        <authorList>
            <person name="Tran Van P."/>
        </authorList>
    </citation>
    <scope>NUCLEOTIDE SEQUENCE</scope>
</reference>
<feature type="domain" description="Carboxylesterase type B" evidence="8">
    <location>
        <begin position="21"/>
        <end position="208"/>
    </location>
</feature>
<dbReference type="Proteomes" id="UP000728032">
    <property type="component" value="Unassembled WGS sequence"/>
</dbReference>
<accession>A0A7R9LQR4</accession>
<evidence type="ECO:0000256" key="4">
    <source>
        <dbReference type="ARBA" id="ARBA00023157"/>
    </source>
</evidence>
<name>A0A7R9LQR4_9ACAR</name>
<dbReference type="GO" id="GO:0005886">
    <property type="term" value="C:plasma membrane"/>
    <property type="evidence" value="ECO:0007669"/>
    <property type="project" value="TreeGrafter"/>
</dbReference>
<keyword evidence="5" id="KW-0325">Glycoprotein</keyword>
<keyword evidence="10" id="KW-1185">Reference proteome</keyword>
<evidence type="ECO:0000256" key="5">
    <source>
        <dbReference type="ARBA" id="ARBA00023180"/>
    </source>
</evidence>
<keyword evidence="3" id="KW-0378">Hydrolase</keyword>
<comment type="similarity">
    <text evidence="1">Belongs to the type-B carboxylesterase/lipase family.</text>
</comment>
<dbReference type="Pfam" id="PF00135">
    <property type="entry name" value="COesterase"/>
    <property type="match status" value="3"/>
</dbReference>
<dbReference type="InterPro" id="IPR019826">
    <property type="entry name" value="Carboxylesterase_B_AS"/>
</dbReference>
<feature type="domain" description="Carboxylesterase type B" evidence="8">
    <location>
        <begin position="233"/>
        <end position="335"/>
    </location>
</feature>
<feature type="active site" description="Acyl-ester intermediate" evidence="7">
    <location>
        <position position="531"/>
    </location>
</feature>
<evidence type="ECO:0000256" key="6">
    <source>
        <dbReference type="ARBA" id="ARBA00048484"/>
    </source>
</evidence>
<dbReference type="InterPro" id="IPR002018">
    <property type="entry name" value="CarbesteraseB"/>
</dbReference>